<proteinExistence type="predicted"/>
<feature type="region of interest" description="Disordered" evidence="2">
    <location>
        <begin position="361"/>
        <end position="383"/>
    </location>
</feature>
<organism evidence="3 4">
    <name type="scientific">Hermanssonia centrifuga</name>
    <dbReference type="NCBI Taxonomy" id="98765"/>
    <lineage>
        <taxon>Eukaryota</taxon>
        <taxon>Fungi</taxon>
        <taxon>Dikarya</taxon>
        <taxon>Basidiomycota</taxon>
        <taxon>Agaricomycotina</taxon>
        <taxon>Agaricomycetes</taxon>
        <taxon>Polyporales</taxon>
        <taxon>Meruliaceae</taxon>
        <taxon>Hermanssonia</taxon>
    </lineage>
</organism>
<dbReference type="InterPro" id="IPR041078">
    <property type="entry name" value="Plavaka"/>
</dbReference>
<feature type="compositionally biased region" description="Basic and acidic residues" evidence="2">
    <location>
        <begin position="1379"/>
        <end position="1388"/>
    </location>
</feature>
<reference evidence="3 4" key="1">
    <citation type="submission" date="2019-02" db="EMBL/GenBank/DDBJ databases">
        <title>Genome sequencing of the rare red list fungi Phlebia centrifuga.</title>
        <authorList>
            <person name="Buettner E."/>
            <person name="Kellner H."/>
        </authorList>
    </citation>
    <scope>NUCLEOTIDE SEQUENCE [LARGE SCALE GENOMIC DNA]</scope>
    <source>
        <strain evidence="3 4">DSM 108282</strain>
    </source>
</reference>
<sequence length="1485" mass="167787">MVNFLSLIPPAAQNQFNIPIHAEHYGPTQKESGIAVLVLPPDLIRQAAVDGEIITVNFVPGYNINVPFKTLASQPPSEPSPLCEANPCKRASEDRQYETADTSEMVHAHELDQSRSPKRVRRSRAASNTSTTSIPTSQTSEIELVRPTALKPLSTIKVEPSDDSVIPTGGTAFIRPRYPTDDSETEPETDSDEEVTTNTSDVSDVNRGGDLHCKCHNDILTIMKTICMHVCATSRVTDDVTWTHQMRTCSEALLSFGNAMKRKREAAEEKRARKRRRKGAMTAEGVLPEVDSLFEMPLPEPEPAPAAPISSYTEAFASGRRPRVHRAPKRIADFLPQSLTSLRGLPAYFQPPPTLPASCVAPTLPASDAEPVEDLSPSPGPKYVSGQPNSFGLYRSYMQIPSHDPEISLSLDSTCDVPTLAIAKPQRPPWWSVFGSSLKSLAELDRLVKEVLLAPDFNRVDITEFNALRESQRMDQWIDEESSASESFCVEDGWHEASVKIPVPCERKKWGSEIEAPTFTVPGVFYRRLIDILKTTLASMTAQTFHMVPFKLWLLPSDDTADGDRNADRVYSELYNSNAMNEEYEKIKATPRLSGCELEPVVAAIMLWSDSTHLAQFGNASLWPIYAFFGNQSKYVRCKPTEFAAHHLAYIPSLPDTIQDWYQETFGKAATAAVLTQCKREIMHAIWEQLLLDDDFMHAYEHGIVIKFADGISRRVFPRIFTYSADYPEKVLLATMRYLATCPCPRCFVRKTDIATMGTKTDLKRREKNARLDNEERRRVIKMTRRWIYENGLPLTSKHFDGVLGIRSWVPVRNAFSTKLSPFGFDFHSMLAVDLLHEFELGVWKAVFTHLMRILYAAGGDKIQMLNTRYRMIPTFGRGTIRRFVKNTSAMKKLAARDWEDMLQVAMPVFDGILDEPHNRLVMDLLFELARWHALAKLRMHTDTTLAVFEQSTSSLGTLLRRFSSEVCSAFVTRELPREEAARGRRMAAKATQANLAKGKSRAKNSSDRRTESQVHDSTKPSTPGPHVKTFSLSTYKLHALGDYPSMIRTFGTTDSYSTQTGELEHRRVKRFYGRTNKNNFTRQITKQHMREELIRRVGKRVAKKPDVHPISIIISHNQKRFHQDTSDWLSENKSDPALKRFMPRLKDHLLSRLYGKEYDGDEEEYTDAERRQVILVNNRIYRHKVVRINYTTYDVRRSQDSLNPRTHADVMVTAHEEQDDRNSHPYWYARIVGVFHADVLHVGPLSKTAEPQRMEFLWVRWLGRDMDEPAGFRKKRLSRLGFVCDSDDDPGAIPFGFLDPGQIIRGVHLIPAFAHGKTSELLGPSMVRPSSDGDEDWVYYYINMFVDRDMLMRYLGGGVGHRIARLVADGLDAVPPGHSEETEHPEADEIESLQLPDPEITALELETPMVDDAGTEEGEVGDKTDTSAADGEDDYGYDDPGPEEESEPEDGGNEEVTEEDLGPEDGEDEVGEEDLEYEEGFAPL</sequence>
<feature type="region of interest" description="Disordered" evidence="2">
    <location>
        <begin position="979"/>
        <end position="1028"/>
    </location>
</feature>
<evidence type="ECO:0000313" key="4">
    <source>
        <dbReference type="Proteomes" id="UP000309038"/>
    </source>
</evidence>
<feature type="compositionally biased region" description="Acidic residues" evidence="2">
    <location>
        <begin position="181"/>
        <end position="195"/>
    </location>
</feature>
<feature type="region of interest" description="Disordered" evidence="2">
    <location>
        <begin position="1412"/>
        <end position="1485"/>
    </location>
</feature>
<feature type="compositionally biased region" description="Basic and acidic residues" evidence="2">
    <location>
        <begin position="90"/>
        <end position="115"/>
    </location>
</feature>
<keyword evidence="1" id="KW-0175">Coiled coil</keyword>
<evidence type="ECO:0000313" key="3">
    <source>
        <dbReference type="EMBL" id="THG93304.1"/>
    </source>
</evidence>
<comment type="caution">
    <text evidence="3">The sequence shown here is derived from an EMBL/GenBank/DDBJ whole genome shotgun (WGS) entry which is preliminary data.</text>
</comment>
<accession>A0A4S4K6B6</accession>
<feature type="compositionally biased region" description="Basic and acidic residues" evidence="2">
    <location>
        <begin position="1005"/>
        <end position="1019"/>
    </location>
</feature>
<feature type="region of interest" description="Disordered" evidence="2">
    <location>
        <begin position="73"/>
        <end position="145"/>
    </location>
</feature>
<name>A0A4S4K6B6_9APHY</name>
<keyword evidence="4" id="KW-1185">Reference proteome</keyword>
<feature type="region of interest" description="Disordered" evidence="2">
    <location>
        <begin position="160"/>
        <end position="203"/>
    </location>
</feature>
<feature type="compositionally biased region" description="Low complexity" evidence="2">
    <location>
        <begin position="125"/>
        <end position="140"/>
    </location>
</feature>
<protein>
    <submittedName>
        <fullName evidence="3">Uncharacterized protein</fullName>
    </submittedName>
</protein>
<feature type="coiled-coil region" evidence="1">
    <location>
        <begin position="257"/>
        <end position="284"/>
    </location>
</feature>
<feature type="region of interest" description="Disordered" evidence="2">
    <location>
        <begin position="1375"/>
        <end position="1397"/>
    </location>
</feature>
<feature type="compositionally biased region" description="Acidic residues" evidence="2">
    <location>
        <begin position="1431"/>
        <end position="1485"/>
    </location>
</feature>
<dbReference type="EMBL" id="SGPJ01000703">
    <property type="protein sequence ID" value="THG93304.1"/>
    <property type="molecule type" value="Genomic_DNA"/>
</dbReference>
<dbReference type="Pfam" id="PF18759">
    <property type="entry name" value="Plavaka"/>
    <property type="match status" value="1"/>
</dbReference>
<evidence type="ECO:0000256" key="1">
    <source>
        <dbReference type="SAM" id="Coils"/>
    </source>
</evidence>
<evidence type="ECO:0000256" key="2">
    <source>
        <dbReference type="SAM" id="MobiDB-lite"/>
    </source>
</evidence>
<dbReference type="Proteomes" id="UP000309038">
    <property type="component" value="Unassembled WGS sequence"/>
</dbReference>
<gene>
    <name evidence="3" type="ORF">EW026_g7897</name>
</gene>